<dbReference type="NCBIfam" id="TIGR01451">
    <property type="entry name" value="B_ant_repeat"/>
    <property type="match status" value="1"/>
</dbReference>
<feature type="signal peptide" evidence="1">
    <location>
        <begin position="1"/>
        <end position="24"/>
    </location>
</feature>
<dbReference type="InterPro" id="IPR026341">
    <property type="entry name" value="T9SS_type_B"/>
</dbReference>
<dbReference type="Pfam" id="PF13585">
    <property type="entry name" value="CHU_C"/>
    <property type="match status" value="1"/>
</dbReference>
<evidence type="ECO:0000313" key="3">
    <source>
        <dbReference type="Proteomes" id="UP001430679"/>
    </source>
</evidence>
<reference evidence="2" key="1">
    <citation type="submission" date="2021-11" db="EMBL/GenBank/DDBJ databases">
        <title>Description of novel Flavobacterium species.</title>
        <authorList>
            <person name="Saticioglu I.B."/>
            <person name="Ay H."/>
            <person name="Altun S."/>
            <person name="Duman M."/>
        </authorList>
    </citation>
    <scope>NUCLEOTIDE SEQUENCE</scope>
    <source>
        <strain evidence="2">F-30</strain>
    </source>
</reference>
<gene>
    <name evidence="2" type="ORF">LNP81_05345</name>
</gene>
<dbReference type="RefSeq" id="WP_230033995.1">
    <property type="nucleotide sequence ID" value="NZ_JAJJMM010000001.1"/>
</dbReference>
<dbReference type="Proteomes" id="UP001430679">
    <property type="component" value="Unassembled WGS sequence"/>
</dbReference>
<keyword evidence="1" id="KW-0732">Signal</keyword>
<dbReference type="EMBL" id="JAJJMM010000001">
    <property type="protein sequence ID" value="MCC9062413.1"/>
    <property type="molecule type" value="Genomic_DNA"/>
</dbReference>
<dbReference type="InterPro" id="IPR025667">
    <property type="entry name" value="SprB_repeat"/>
</dbReference>
<sequence length="5878" mass="626484">MKKPTIFKVFIAAVFVLLSISSHAQLRKEFATQYRGNLNGDILVIGNNMLNRDENKDGQRAIDAFDDKSKVNDNFEMKYIDIDTESTFNSSSATLTIPPASKTCYEIVYAALYWAGTYQGDDRSKINQVKLKVPNGAYVPITGSIIYDEGGPGVSNVYASKPYACFKEITTEVKAAKEGIYTIADLVCSQGKITPGGNSAGWSIFVVYKDPLLPNKLITSFDGFSIIRSSDPALDIPISGFTTNTFGDVNVKLAFAALEGDASLVGDGLQIKGNSSLNFGNISSLVRPIAPGTPEIPAVPAIPANPSWAFWTAVPARPAVPATPPVPNFFNSTITNGDVILGGRKPNSINTLGYDTGVVKVDNPGNQIIKQGETAATLRISTSSDSYYMFFNALSIEVIAPKIVLRKNVLDKDGKNINGQPVTLSQELQYEIKFKNEGNDSAKNFTITDDLPKNVIFGGLSSITMDSRITATYDDVARRLIFTIPDALVVTGGAIDPYTIKFKVKVVDDCNELIDACANRIENTAYSKYYGVKNTSADGFGEGSYSTISECNVGEPTATNFLVGIDKCLFSRDVSLCGTTTLTAALGYTTYVWRDPNGVIFGGNNRIVTINKPGKYTVNNSGAVNCEPIQQTFNVTDYLAATIKNPIKGDNIDPATGEAFACVRDKKPFPKIFLCGLNDKREIDTHITGATKVTWQETKDVPSKDEPNPDSCPYEGATNWTTIVDNNTKFTADRPGVFRVVVNYGNTCVVTHYFNVYQNNLDSKAEKQDIICNTKGWIKVTNPPENTGYSYSLDGITYQPESTFNNVPKGNYKVQIRQTVLIDGQISACPFFVDVNVEELEFKTDLKATNPICTGDLGTITASISNVPGNYKFILRKKGTTAEIQNTGFITDNFVTFKGVEPGFMYEVIMSTANNGCSVIKEIEVLDYRLTAEAKVTKVLSECGAGEIQVTVKGGTPRPGPPPYYMYYINGNADYVTDPKIPVTLATLPADGMYHIVVVDDKGCKVTIPPVKINYLAKPTITVTPNNVDCYGTNGGQIKIDVTPADSGYAVSYSLNNGAFSSISPITNLKPGSYSLVVKYVYEGAECLDEPRTVKITGPENALSASAGVSELSGCGPAGFESQGKIRITNVQGGTPLYTYSFDDQKTWINENEAYVDPGKYTIYVKDSKGCVYAMKDIVLERKPDDPSIEPNPKVVYNCNGTGNATIVVNNSGGGNYTYEYYIDTKPNTPITSNVFNNVPTGKHEISVKYKLVSAATYSNLLREDFGSGEDEKTPGISSKYCWERQDYITECGHGLWHDYLLNDGEYVVTKGILPDHKNDFGWVIPVDHTSNGVDKQGRYLAVNIGGTVGVGGIIYSKPIVDIIPNQDIKVEFYALNLLLKDNQKIKPNLTVELHKDGVLVPGASVNTADILQNENWNLIDKLSINPGPYSSLDFVIRSNSDREDGNDLCLDDILVYQLPKSCITEKKFDVIIETNKAFKVEEPIIDDATCSDKNDGKITLTVENFDATNGFKYSLDNGANWSTATTSPFTITGLAKGNYKIIVKNDDAGLCSSSFEKEIKAPITLTTTASITKPSTCILGASITAIPGGGTPKYTYELYHSNGTIYRTSDLATFDNVPEGSYFVVVKDKSSCASSASDPVEVKDPVKPKITLDSTSDLCYDSANKATIVVKVEGGIAPFYYSLNGATAQKDNNKFVVGPGTYSVVVTDGNGCIADAITGIEIGKQIIASPSITKLIDCTSTPEAEITITASEGIAPYTYQVSEDGGTNFADMTSNIYKTSKVGSYVFKVTDSKGCFVVTAAAKVDTKLTPTASIASQTDPKCNNDSNGSFTVLPAGGSGPTYEFKFNGGTYGTSATYSNLNAFVGAVNTRTYTYQVKDSKGCESIVYEVTLTNPTKVAVTGSFPANTTCSTSTVISIVGEGGAGGYKYNFDGGTSYNDVVTKTVTNTTTEQTVKFYVKDANGCTAEGEVKVPAFNPPTLINISVPPAITCNDATTSLTLTTTGGIAPITYEVTGGPTSPPSNTTGVFTGLVAGEYFFKATDARGCTVNGKKTIDPAIKIKAEGSKEDELCFDAKNGKASFTVSDVSSTGNFSYTFSPNTGTPNISGNVVTYTNLAPGTYTFVAKDLTTGCSSDSKEVTVGTATAINFTVNASKISCNNKIATLTITGISGGSGNYTYAYAPSGSTTPTTPYGTILTVDTAVLTTSIDVYVKDINNCPVKKTVTILTEDLPKIDPIAAQCYPGSPISVTITGTFATPATFSKDGNDFGDSATFSLTPGNYKLTVKDKFGCTAFIDYVVASKLTITPEVVVDAACTSETTIKLTSGGGTGTHTFAVSTDGGTTYATTTSPYTATAAGTYRFRVNDSANPVCYAYTADIPVTVKATVLTLNTSHKDVKCYNGATGSILVTPTSGKAPYTYSITRVGTPATNYTINNPSGLIEGTYGIVVKDAIGCEGTTQVVITQPTELKADAQIDAFTCNTTNTKESKNVVITASGGTLPYSYSFNGGSYSLTTNTLEVADNTKVQTVKYSVMDGNGCETGEQTLTIQPLNPPKIDKVVATPIYCNPGTSQKSTATITLVGGSGAVTSYTIVSGQTNVTGATTGVFDGLDSGNYTFRATAANGCYDEFSINIPPLVSMTAIATKLNDVYCFATPKEKTGNIRYNVGKFTGSYSYQINTDAPITNQTLNTFTLSNLEEGQYDVLFTDETTNCTVLTKITITQPTDALALFLDSNVNANCGKATSKVTVHATGGTPDYKYAFVQNNVTPADSEYKDAASADLNPTTNANWDVWVKDSNKCTVKIDVPIAKDLAPTVSADVTNQCTASGNAFIIEAEGHGGVAPYTFTINTGVAPNPSNTFTVGAGTYTITVKDANGCTGTTSVTVYDAMTVSAELTTGLTCTLVTPIDGNIRVKVVSGGKQDFTYEVKIDGGNYSTAGNTFTGTFFDYPVSTAGIYQFEITDANGCKKETVAVEVKDADPVTAKVTEVSPTCNGDKDGSVKLEALTGVGPFKYSFNGGGFIDQFVYGGLAAGSYAYVVRDSKNCEVSGTANVLPPAAIDVDIKANGITCNSTQPGSIDIKLKTTSGGTAPFTYYLYDNTMKEIDTYTANTTAAASVNHNFPNLGFGDYFINIVDAKGCKFESDPIRITPPPYLEFSAEEVGKDCIEGISVKVELLPLSGNAPFTYSIYGLGTTSGPIADRDYTFTKLEQNTKYTFVVIDNVGCPSYLEYKTSKISDITVTATPKNVTCYNSNNGELSFEVTDLGSTEIYYEVRDNLTNLPILPPKSDNITAAPYSATITGLLPGNYILYIKEIGGTQCSTTTPFQIRQPASELKASVTNVINANCNKGAIVTVTAGGGTGPYTYGAYTAPATAPTSFDDSNVLELPYSATTTNWNIVVKDSQGCPVTLGQVITKDPSPEITLAVANKCVAQDKYGIEVTLSKAGIADYYIKLDNGLFEKYTGTFPYTITDQHSGTHKVTIKDKNDCEYEQSITIDEPLKLVPSPSLLPDCGISNGAISFVPTGGSGDYSYNISPAHAGIVIGTNTVTGLNENTTYTLTMTDNVNTGCSTSAEFKLEKGTDVTFDAVVTNVLCKGGATGTITVNLLAGNNDPAYTYAISLVSGAALPAGIVQTDNVFTNLPKEDYRITVTSKRKCSLSLDYQVGEPVDDLEVKHTLKDFGCLTGNTPEEAEVTFAATGGTGSYKYQYSFDGGLNSDGAKVIIPNDKNPHTVDYFVTDANGCTANGSVTVSPFIQLTNIDFDVTVEPTCPDELTEVTLTAVGGYAIDKYEMIAPTYHDNLISPVFAGLSAGTYMFRVTDARGCSVERPYTVKNLTKINIVKTSSVNVSCNTANGIDNNGEATFTVSNFSSTGNYSIAVTSNPTGLAYNTPTQANDVITVTGLEEGEYTVTITDTKTQCSKSANVIITMPAAIDFTVDATKVYCSQPDSQITVSGITGGTANYTYAVVKVGAGVPAATEFKDISIPFTAHTNLTDLSWDVFVRDSKGCTSVLKPITVVYNVAPELKVPAQQCFVDTDITINFGDAAISTTYNGNKTFTVDGLPTGNNITFTKAGTYKIVLTDDNGCTDDIEYIIEERLIATATVDKDLFCTGDVPARIDVEIQGGKTDYTYQMYLDGNPVGLPKPTTGNFTESVTAFGVYTFEISDSNLPCTVTTTPVTVNEPKIPTLADSQTNVRCFTESNGSLTVVPSGGVAPYKFVLTSVKGIVNTTGDTSGAYTGLPADTYTVVVTDGKGCSSLASTITITEPPLLEADHSITANTSCSTLTEIVVEGKGGTGTGTYEYNFDGKGYDSLDRISVSNDGSIASVTYTVRDANGCETSPVTVPIVPLNKPSALTFSPTAITCASGNSSDVTVTATNGVGALEFRITEFNGAPTTAYAMIPTTGNAVPAVFTGLPFGEYKFEVTDSNKCTFSDVLTIKDVVRVQATGEAFAKSCIGTNDGKVVFTISDFKGTYTYSVTRNTVAFDGPHATSNSEVTLANLATGTYEISVVDDITNCDIKFSVTVNDPIAVTVTEEDNINANCTTGAVVTVAGHGGAGDYTYSFVPVSPTATPGVFLPEATRELDPKTPSWYVYAKDQNGCISVPIIVDIKIDPLPAGFTASVTSQCADADGYYEIVVTPGTGMEPFTYSIGSGFQPETKFKVKATGVYDLVVKDKFGCPFEFKAVVDILEPVILKVEPNDLTTCADGDGQVTASATGGSGNFSFTIDGVRTITGTPAVFDKLFAGSHTIIVTDLGTPSNCTDEVVFALDAATPVTGFDAIPTMVSCNGGNDGTITASLAPTSPGVNDNPKYMYSLNGGTPQESPVFKGLIAGTYTVSVLSGRGCPADKTVEVKQPLEIKVPNPVVTPYACTTDNISNYATITVNGVTGGTGEYTYEFINGVTQVYKGPRNVFIEKDYKGGSYTINVYDENECIGTAVGTYEIVPFTAMDNVVIKVNNAITCVDNEDITVTVKSVTGAVITGLNYSLSGTNGTVYGPTPSTDGIFTDLGIGNYIVTVTNPATNCTIQAVHFINNPNTFDIIAKPENENVCFGTTTRVQLTFVDNQLIPDNDAGPFEYTITGGVLPITDKTTSAGPIWVDNMAAGQYKVVAKLVNKPECTVQTTFTINQPTAALTVTKTQSEITCIKDNNDGIIVASATGGWPGEYLYELRSGTTIVKEYNESPIFDKLTAGDYRVYVKDAYGCESFVDAKLENPTPISVTISATPMLSCFDNEDGVVTINTINGGSGSYTYTLHGVLIDGTVTVEQSQGGNQFTGLKAGTYYVTVNDTWTCTNDSNKVTIDQPEIVKANLEIQKTESCKQVPVVRLTATGGNAPYYYSADGINYTGPFNSFVDITLPVTTAKTEYKYFVKDANDCKSYVSNTSEFSPVPALGFERSSKIDIKCKGGATGSISVLANGGLGNYVYTLQNAAGVDITPAPAQVIPGTFTELPIGTYIVKITSLDCDTVSTLFELTEPDTSLTADAIATPLTCNGYNNGKITVNATGGVGAYKYAIEPEFKQFFDKNVFENLKPGFYDVLVQDENECYVFLKDVEVKEPAPLSAVEIPNSMIPEVCVGDKNGVFAIQIIGGTAPYTASLDNDKGPFLPVDGDTQDYSGLSGGKHIVYIIDNSGCITEVTVDMPEPVTLNPTVEVNYDCVNNSQTNMVTVTVDDSNTDLTQVDYALDSDVGPFQPGNIFTNVAPGKHFIVARHTNGCKVPTASFDIKAYDPLTLIKTPGQEEMNILSVTAAGGAPGYEYSFNGEPFTSSNKYKIYKTADYVVIVRDRNGCTATITLPGIYTDICLDNYFTPGGATNTTWGPGCTNIYNNLEFSIFDRYGRIIAKYHYGQKWDGRYNGADLPSGDYWYVLKLNDAKDDREFVGHFTLYR</sequence>
<comment type="caution">
    <text evidence="2">The sequence shown here is derived from an EMBL/GenBank/DDBJ whole genome shotgun (WGS) entry which is preliminary data.</text>
</comment>
<dbReference type="Gene3D" id="2.60.40.740">
    <property type="match status" value="1"/>
</dbReference>
<dbReference type="NCBIfam" id="TIGR04131">
    <property type="entry name" value="Bac_Flav_CTERM"/>
    <property type="match status" value="1"/>
</dbReference>
<evidence type="ECO:0000256" key="1">
    <source>
        <dbReference type="SAM" id="SignalP"/>
    </source>
</evidence>
<evidence type="ECO:0000313" key="2">
    <source>
        <dbReference type="EMBL" id="MCC9062413.1"/>
    </source>
</evidence>
<accession>A0ABS8MA45</accession>
<proteinExistence type="predicted"/>
<name>A0ABS8MA45_9FLAO</name>
<feature type="chain" id="PRO_5045252607" evidence="1">
    <location>
        <begin position="25"/>
        <end position="5878"/>
    </location>
</feature>
<dbReference type="Pfam" id="PF13573">
    <property type="entry name" value="SprB"/>
    <property type="match status" value="8"/>
</dbReference>
<keyword evidence="3" id="KW-1185">Reference proteome</keyword>
<protein>
    <submittedName>
        <fullName evidence="2">T9SS type B sorting domain-containing protein</fullName>
    </submittedName>
</protein>
<dbReference type="InterPro" id="IPR047589">
    <property type="entry name" value="DUF11_rpt"/>
</dbReference>
<organism evidence="2 3">
    <name type="scientific">Flavobacterium piscisymbiosum</name>
    <dbReference type="NCBI Taxonomy" id="2893753"/>
    <lineage>
        <taxon>Bacteria</taxon>
        <taxon>Pseudomonadati</taxon>
        <taxon>Bacteroidota</taxon>
        <taxon>Flavobacteriia</taxon>
        <taxon>Flavobacteriales</taxon>
        <taxon>Flavobacteriaceae</taxon>
        <taxon>Flavobacterium</taxon>
    </lineage>
</organism>